<keyword evidence="2" id="KW-1185">Reference proteome</keyword>
<evidence type="ECO:0000313" key="2">
    <source>
        <dbReference type="Proteomes" id="UP001057452"/>
    </source>
</evidence>
<organism evidence="1 2">
    <name type="scientific">Chaenocephalus aceratus</name>
    <name type="common">Blackfin icefish</name>
    <name type="synonym">Chaenichthys aceratus</name>
    <dbReference type="NCBI Taxonomy" id="36190"/>
    <lineage>
        <taxon>Eukaryota</taxon>
        <taxon>Metazoa</taxon>
        <taxon>Chordata</taxon>
        <taxon>Craniata</taxon>
        <taxon>Vertebrata</taxon>
        <taxon>Euteleostomi</taxon>
        <taxon>Actinopterygii</taxon>
        <taxon>Neopterygii</taxon>
        <taxon>Teleostei</taxon>
        <taxon>Neoteleostei</taxon>
        <taxon>Acanthomorphata</taxon>
        <taxon>Eupercaria</taxon>
        <taxon>Perciformes</taxon>
        <taxon>Notothenioidei</taxon>
        <taxon>Channichthyidae</taxon>
        <taxon>Chaenocephalus</taxon>
    </lineage>
</organism>
<name>A0ACB9XXE8_CHAAC</name>
<comment type="caution">
    <text evidence="1">The sequence shown here is derived from an EMBL/GenBank/DDBJ whole genome shotgun (WGS) entry which is preliminary data.</text>
</comment>
<evidence type="ECO:0000313" key="1">
    <source>
        <dbReference type="EMBL" id="KAI4831535.1"/>
    </source>
</evidence>
<reference evidence="1" key="1">
    <citation type="submission" date="2022-05" db="EMBL/GenBank/DDBJ databases">
        <title>Chromosome-level genome of Chaenocephalus aceratus.</title>
        <authorList>
            <person name="Park H."/>
        </authorList>
    </citation>
    <scope>NUCLEOTIDE SEQUENCE</scope>
    <source>
        <strain evidence="1">KU_202001</strain>
    </source>
</reference>
<gene>
    <name evidence="1" type="ORF">KUCAC02_001072</name>
</gene>
<dbReference type="Proteomes" id="UP001057452">
    <property type="component" value="Chromosome 2"/>
</dbReference>
<protein>
    <submittedName>
        <fullName evidence="1">Uncharacterized protein</fullName>
    </submittedName>
</protein>
<dbReference type="EMBL" id="CM043786">
    <property type="protein sequence ID" value="KAI4831535.1"/>
    <property type="molecule type" value="Genomic_DNA"/>
</dbReference>
<accession>A0ACB9XXE8</accession>
<proteinExistence type="predicted"/>
<sequence>MAELHDHSGRFHQEQEDHDCQTDQRGRTKTGSCATKLSTLSRQLDDLEETNKTLRRADEELQELRDKISRGECGNSSLMSELEELRKRVLEMEGKDEELIRMEDHCRDLNKKLEKEGHSKPELEG</sequence>